<dbReference type="Gene3D" id="2.120.10.60">
    <property type="entry name" value="Tricorn protease N-terminal domain"/>
    <property type="match status" value="1"/>
</dbReference>
<dbReference type="PANTHER" id="PTHR42776">
    <property type="entry name" value="SERINE PEPTIDASE S9 FAMILY MEMBER"/>
    <property type="match status" value="1"/>
</dbReference>
<comment type="function">
    <text evidence="6">This enzyme catalyzes the hydrolysis of the N-terminal peptide bond of an N-acetylated peptide to generate an N-acetylated amino acid and a peptide with a free N-terminus. It preferentially cleaves off Ac-Ala, Ac-Met and Ac-Ser. Also, involved in the degradation of oxidized and glycated proteins.</text>
</comment>
<gene>
    <name evidence="8" type="ordered locus">PHZ_c2763</name>
</gene>
<dbReference type="GO" id="GO:0004177">
    <property type="term" value="F:aminopeptidase activity"/>
    <property type="evidence" value="ECO:0007669"/>
    <property type="project" value="UniProtKB-KW"/>
</dbReference>
<proteinExistence type="predicted"/>
<dbReference type="PANTHER" id="PTHR42776:SF27">
    <property type="entry name" value="DIPEPTIDYL PEPTIDASE FAMILY MEMBER 6"/>
    <property type="match status" value="1"/>
</dbReference>
<keyword evidence="2" id="KW-0720">Serine protease</keyword>
<dbReference type="Gene3D" id="2.120.10.30">
    <property type="entry name" value="TolB, C-terminal domain"/>
    <property type="match status" value="2"/>
</dbReference>
<evidence type="ECO:0000256" key="2">
    <source>
        <dbReference type="ARBA" id="ARBA00022825"/>
    </source>
</evidence>
<evidence type="ECO:0000313" key="9">
    <source>
        <dbReference type="Proteomes" id="UP000001868"/>
    </source>
</evidence>
<dbReference type="STRING" id="450851.PHZ_c2763"/>
<evidence type="ECO:0000259" key="7">
    <source>
        <dbReference type="Pfam" id="PF00326"/>
    </source>
</evidence>
<evidence type="ECO:0000256" key="1">
    <source>
        <dbReference type="ARBA" id="ARBA00022801"/>
    </source>
</evidence>
<dbReference type="PRINTS" id="PR00862">
    <property type="entry name" value="PROLIGOPTASE"/>
</dbReference>
<dbReference type="KEGG" id="pzu:PHZ_c2763"/>
<dbReference type="InterPro" id="IPR002470">
    <property type="entry name" value="Peptidase_S9A"/>
</dbReference>
<protein>
    <recommendedName>
        <fullName evidence="5">Acyl-peptide hydrolase</fullName>
    </recommendedName>
    <alternativeName>
        <fullName evidence="4">Acylaminoacyl-peptidase</fullName>
    </alternativeName>
</protein>
<keyword evidence="1" id="KW-0378">Hydrolase</keyword>
<evidence type="ECO:0000313" key="8">
    <source>
        <dbReference type="EMBL" id="ACG79172.1"/>
    </source>
</evidence>
<dbReference type="EMBL" id="CP000747">
    <property type="protein sequence ID" value="ACG79172.1"/>
    <property type="molecule type" value="Genomic_DNA"/>
</dbReference>
<evidence type="ECO:0000256" key="3">
    <source>
        <dbReference type="ARBA" id="ARBA00022990"/>
    </source>
</evidence>
<keyword evidence="8" id="KW-0031">Aminopeptidase</keyword>
<dbReference type="InterPro" id="IPR002471">
    <property type="entry name" value="Pept_S9_AS"/>
</dbReference>
<organism evidence="8 9">
    <name type="scientific">Phenylobacterium zucineum (strain HLK1)</name>
    <dbReference type="NCBI Taxonomy" id="450851"/>
    <lineage>
        <taxon>Bacteria</taxon>
        <taxon>Pseudomonadati</taxon>
        <taxon>Pseudomonadota</taxon>
        <taxon>Alphaproteobacteria</taxon>
        <taxon>Caulobacterales</taxon>
        <taxon>Caulobacteraceae</taxon>
        <taxon>Phenylobacterium</taxon>
    </lineage>
</organism>
<dbReference type="PROSITE" id="PS00708">
    <property type="entry name" value="PRO_ENDOPEP_SER"/>
    <property type="match status" value="1"/>
</dbReference>
<keyword evidence="9" id="KW-1185">Reference proteome</keyword>
<accession>B4R854</accession>
<dbReference type="InterPro" id="IPR029058">
    <property type="entry name" value="AB_hydrolase_fold"/>
</dbReference>
<dbReference type="PROSITE" id="PS51318">
    <property type="entry name" value="TAT"/>
    <property type="match status" value="1"/>
</dbReference>
<dbReference type="HOGENOM" id="CLU_008615_3_2_5"/>
<dbReference type="InterPro" id="IPR011659">
    <property type="entry name" value="WD40"/>
</dbReference>
<dbReference type="SUPFAM" id="SSF82171">
    <property type="entry name" value="DPP6 N-terminal domain-like"/>
    <property type="match status" value="1"/>
</dbReference>
<evidence type="ECO:0000256" key="4">
    <source>
        <dbReference type="ARBA" id="ARBA00032284"/>
    </source>
</evidence>
<dbReference type="GO" id="GO:0006508">
    <property type="term" value="P:proteolysis"/>
    <property type="evidence" value="ECO:0007669"/>
    <property type="project" value="InterPro"/>
</dbReference>
<evidence type="ECO:0000256" key="6">
    <source>
        <dbReference type="ARBA" id="ARBA00045885"/>
    </source>
</evidence>
<dbReference type="InterPro" id="IPR006311">
    <property type="entry name" value="TAT_signal"/>
</dbReference>
<dbReference type="eggNOG" id="COG1506">
    <property type="taxonomic scope" value="Bacteria"/>
</dbReference>
<keyword evidence="8" id="KW-0645">Protease</keyword>
<keyword evidence="3" id="KW-0007">Acetylation</keyword>
<dbReference type="InterPro" id="IPR011042">
    <property type="entry name" value="6-blade_b-propeller_TolB-like"/>
</dbReference>
<dbReference type="Gene3D" id="3.40.50.1820">
    <property type="entry name" value="alpha/beta hydrolase"/>
    <property type="match status" value="1"/>
</dbReference>
<evidence type="ECO:0000256" key="5">
    <source>
        <dbReference type="ARBA" id="ARBA00032596"/>
    </source>
</evidence>
<dbReference type="eggNOG" id="COG0823">
    <property type="taxonomic scope" value="Bacteria"/>
</dbReference>
<dbReference type="GO" id="GO:0004252">
    <property type="term" value="F:serine-type endopeptidase activity"/>
    <property type="evidence" value="ECO:0007669"/>
    <property type="project" value="InterPro"/>
</dbReference>
<sequence>MRGARRSGQGLARLEGLSMHRRELLAGAGALGLLATAAPTAMAQGRAAKTYPVREFFETTNYRMAAPAGYGFSPDGQRILISSDATGVFNVYALPAAGGAPQPLTNSKTDATFAASWFPSDERILFTADQGGNELNHLYVREPDGKVRDLTPGEKLKAQFLGWNAAGDTFYVGSNERDPQTFDVYAYSAKDYARRLVFRNSGYTVGAISRDGRRAALVKARSSADNDLYLADLEGGGEPKLITPHQGNIEHTVYGFTPDSQALVYGTDEHGEFTQAWRYDLAGGAKTPLIQADWDVMYVIHGWSGRYRVHAVNADASTAVTITDAAGRPVTLSGAPAGDLGSVRFSGDERRIAFTVASDTSPADVFVADLADGRARRLTTALNPAIDEADLVEATIARFASYDGLQIPGVLYRPKGASAARPVPALVWVHGGPGGQSRRGYIAEVQNLVNKGYAVYMINNRGSSGYGKTFYHLDDRKHGDVDLKDVTAAARWLKSLDWVADDRIGVIGGSYGGYMVAAALAFEPEAFDVGIDIFGVTNWVRTLKSIPPWWGDFKAALYDEMGDPATDEARHRAISPLFHAKNIRKPLLVVQGANDPRVLKVESDELVAAVKANGVPVEYVVFPDEGHGFQRRANRITASEAYVRFLDAHLKAGA</sequence>
<reference evidence="8 9" key="1">
    <citation type="journal article" date="2008" name="BMC Genomics">
        <title>Complete genome of Phenylobacterium zucineum - a novel facultative intracellular bacterium isolated from human erythroleukemia cell line K562.</title>
        <authorList>
            <person name="Luo Y."/>
            <person name="Xu X."/>
            <person name="Ding Z."/>
            <person name="Liu Z."/>
            <person name="Zhang B."/>
            <person name="Yan Z."/>
            <person name="Sun J."/>
            <person name="Hu S."/>
            <person name="Hu X."/>
        </authorList>
    </citation>
    <scope>NUCLEOTIDE SEQUENCE [LARGE SCALE GENOMIC DNA]</scope>
    <source>
        <strain evidence="8 9">HLK1</strain>
    </source>
</reference>
<dbReference type="Pfam" id="PF00326">
    <property type="entry name" value="Peptidase_S9"/>
    <property type="match status" value="1"/>
</dbReference>
<dbReference type="Pfam" id="PF07676">
    <property type="entry name" value="PD40"/>
    <property type="match status" value="1"/>
</dbReference>
<dbReference type="InterPro" id="IPR001375">
    <property type="entry name" value="Peptidase_S9_cat"/>
</dbReference>
<dbReference type="AlphaFoldDB" id="B4R854"/>
<dbReference type="Proteomes" id="UP000001868">
    <property type="component" value="Chromosome"/>
</dbReference>
<name>B4R854_PHEZH</name>
<feature type="domain" description="Peptidase S9 prolyl oligopeptidase catalytic" evidence="7">
    <location>
        <begin position="444"/>
        <end position="651"/>
    </location>
</feature>
<dbReference type="SUPFAM" id="SSF53474">
    <property type="entry name" value="alpha/beta-Hydrolases"/>
    <property type="match status" value="1"/>
</dbReference>